<reference evidence="1 2" key="1">
    <citation type="submission" date="2020-02" db="EMBL/GenBank/DDBJ databases">
        <authorList>
            <person name="Ferguson B K."/>
        </authorList>
    </citation>
    <scope>NUCLEOTIDE SEQUENCE [LARGE SCALE GENOMIC DNA]</scope>
</reference>
<accession>A0A6H5HYE5</accession>
<evidence type="ECO:0000313" key="1">
    <source>
        <dbReference type="EMBL" id="CAB0029344.1"/>
    </source>
</evidence>
<gene>
    <name evidence="1" type="ORF">TBRA_LOCUS1382</name>
</gene>
<keyword evidence="2" id="KW-1185">Reference proteome</keyword>
<evidence type="ECO:0000313" key="2">
    <source>
        <dbReference type="Proteomes" id="UP000479190"/>
    </source>
</evidence>
<sequence length="108" mass="11898">MRGDYTPESRIDQFAYIRAQQQQHHLPRRFSSTLSCSSHGAPGLYCIYITTIYSSSARDATCQFSESPTDPDSHRHSSSAFADVSFIHNVGSTDPRAEFSTSGYGAPS</sequence>
<dbReference type="Proteomes" id="UP000479190">
    <property type="component" value="Unassembled WGS sequence"/>
</dbReference>
<name>A0A6H5HYE5_9HYME</name>
<dbReference type="EMBL" id="CADCXV010000313">
    <property type="protein sequence ID" value="CAB0029344.1"/>
    <property type="molecule type" value="Genomic_DNA"/>
</dbReference>
<feature type="non-terminal residue" evidence="1">
    <location>
        <position position="108"/>
    </location>
</feature>
<protein>
    <submittedName>
        <fullName evidence="1">Uncharacterized protein</fullName>
    </submittedName>
</protein>
<organism evidence="1 2">
    <name type="scientific">Trichogramma brassicae</name>
    <dbReference type="NCBI Taxonomy" id="86971"/>
    <lineage>
        <taxon>Eukaryota</taxon>
        <taxon>Metazoa</taxon>
        <taxon>Ecdysozoa</taxon>
        <taxon>Arthropoda</taxon>
        <taxon>Hexapoda</taxon>
        <taxon>Insecta</taxon>
        <taxon>Pterygota</taxon>
        <taxon>Neoptera</taxon>
        <taxon>Endopterygota</taxon>
        <taxon>Hymenoptera</taxon>
        <taxon>Apocrita</taxon>
        <taxon>Proctotrupomorpha</taxon>
        <taxon>Chalcidoidea</taxon>
        <taxon>Trichogrammatidae</taxon>
        <taxon>Trichogramma</taxon>
    </lineage>
</organism>
<dbReference type="AlphaFoldDB" id="A0A6H5HYE5"/>
<proteinExistence type="predicted"/>